<evidence type="ECO:0008006" key="4">
    <source>
        <dbReference type="Google" id="ProtNLM"/>
    </source>
</evidence>
<dbReference type="EMBL" id="BDQF01000003">
    <property type="protein sequence ID" value="GAW79292.1"/>
    <property type="molecule type" value="Genomic_DNA"/>
</dbReference>
<evidence type="ECO:0000313" key="2">
    <source>
        <dbReference type="EMBL" id="GAW79292.1"/>
    </source>
</evidence>
<keyword evidence="3" id="KW-1185">Reference proteome</keyword>
<reference evidence="3" key="1">
    <citation type="submission" date="2017-04" db="EMBL/GenBank/DDBJ databases">
        <title>Plasmodium gonderi genome.</title>
        <authorList>
            <person name="Arisue N."/>
            <person name="Honma H."/>
            <person name="Kawai S."/>
            <person name="Tougan T."/>
            <person name="Tanabe K."/>
            <person name="Horii T."/>
        </authorList>
    </citation>
    <scope>NUCLEOTIDE SEQUENCE [LARGE SCALE GENOMIC DNA]</scope>
    <source>
        <strain evidence="3">ATCC 30045</strain>
    </source>
</reference>
<name>A0A1Y1JEX7_PLAGO</name>
<dbReference type="RefSeq" id="XP_028541881.1">
    <property type="nucleotide sequence ID" value="XM_028686080.1"/>
</dbReference>
<protein>
    <recommendedName>
        <fullName evidence="4">Variable surface protein</fullName>
    </recommendedName>
</protein>
<organism evidence="2 3">
    <name type="scientific">Plasmodium gonderi</name>
    <dbReference type="NCBI Taxonomy" id="77519"/>
    <lineage>
        <taxon>Eukaryota</taxon>
        <taxon>Sar</taxon>
        <taxon>Alveolata</taxon>
        <taxon>Apicomplexa</taxon>
        <taxon>Aconoidasida</taxon>
        <taxon>Haemosporida</taxon>
        <taxon>Plasmodiidae</taxon>
        <taxon>Plasmodium</taxon>
        <taxon>Plasmodium (Plasmodium)</taxon>
    </lineage>
</organism>
<feature type="chain" id="PRO_5012779003" description="Variable surface protein" evidence="1">
    <location>
        <begin position="26"/>
        <end position="141"/>
    </location>
</feature>
<dbReference type="Proteomes" id="UP000195521">
    <property type="component" value="Unassembled WGS sequence"/>
</dbReference>
<dbReference type="AlphaFoldDB" id="A0A1Y1JEX7"/>
<evidence type="ECO:0000313" key="3">
    <source>
        <dbReference type="Proteomes" id="UP000195521"/>
    </source>
</evidence>
<dbReference type="OrthoDB" id="392573at2759"/>
<evidence type="ECO:0000256" key="1">
    <source>
        <dbReference type="SAM" id="SignalP"/>
    </source>
</evidence>
<keyword evidence="1" id="KW-0732">Signal</keyword>
<proteinExistence type="predicted"/>
<feature type="signal peptide" evidence="1">
    <location>
        <begin position="1"/>
        <end position="25"/>
    </location>
</feature>
<accession>A0A1Y1JEX7</accession>
<comment type="caution">
    <text evidence="2">The sequence shown here is derived from an EMBL/GenBank/DDBJ whole genome shotgun (WGS) entry which is preliminary data.</text>
</comment>
<gene>
    <name evidence="2" type="ORF">PGO_030960</name>
</gene>
<dbReference type="GeneID" id="39746000"/>
<sequence length="141" mass="16446">MRMIHIGTIFSFLILLLSIRRITKCKIMNNETSQMDTIKSIDQRIMDLLNSVSVGRSVVRKKNILNDMSNYIQFLKVLSTINPYEHMEEDGFVTIDTTGKKIKEKKNIQIVYSSRKNYYKNNMNDVKSEVNSVLYSPETNK</sequence>
<dbReference type="OMA" id="YIHYLKV"/>